<accession>A0A2U3QCR0</accession>
<sequence length="117" mass="12982">MSYQLMSYQLIEFSVEAGVATIAFNRPERRNAMSDDMRAGAAPAISDLLGGQIDVMFTTVASAASLVVRGSSGRWPSHRLNVQPRSRNCRPLLRRECPATPPSPGMDCTRRPRHPRR</sequence>
<organism evidence="2 3">
    <name type="scientific">Bradyrhizobium vignae</name>
    <dbReference type="NCBI Taxonomy" id="1549949"/>
    <lineage>
        <taxon>Bacteria</taxon>
        <taxon>Pseudomonadati</taxon>
        <taxon>Pseudomonadota</taxon>
        <taxon>Alphaproteobacteria</taxon>
        <taxon>Hyphomicrobiales</taxon>
        <taxon>Nitrobacteraceae</taxon>
        <taxon>Bradyrhizobium</taxon>
    </lineage>
</organism>
<feature type="region of interest" description="Disordered" evidence="1">
    <location>
        <begin position="93"/>
        <end position="117"/>
    </location>
</feature>
<evidence type="ECO:0000256" key="1">
    <source>
        <dbReference type="SAM" id="MobiDB-lite"/>
    </source>
</evidence>
<proteinExistence type="predicted"/>
<reference evidence="2 3" key="1">
    <citation type="submission" date="2018-03" db="EMBL/GenBank/DDBJ databases">
        <authorList>
            <person name="Gully D."/>
        </authorList>
    </citation>
    <scope>NUCLEOTIDE SEQUENCE [LARGE SCALE GENOMIC DNA]</scope>
    <source>
        <strain evidence="2">ORS3257</strain>
    </source>
</reference>
<gene>
    <name evidence="2" type="ORF">BRAD3257_8519</name>
</gene>
<dbReference type="AlphaFoldDB" id="A0A2U3QCR0"/>
<dbReference type="Gene3D" id="3.90.226.10">
    <property type="entry name" value="2-enoyl-CoA Hydratase, Chain A, domain 1"/>
    <property type="match status" value="1"/>
</dbReference>
<dbReference type="InterPro" id="IPR029045">
    <property type="entry name" value="ClpP/crotonase-like_dom_sf"/>
</dbReference>
<dbReference type="EMBL" id="LS398110">
    <property type="protein sequence ID" value="SPP99105.1"/>
    <property type="molecule type" value="Genomic_DNA"/>
</dbReference>
<evidence type="ECO:0000313" key="2">
    <source>
        <dbReference type="EMBL" id="SPP99105.1"/>
    </source>
</evidence>
<evidence type="ECO:0000313" key="3">
    <source>
        <dbReference type="Proteomes" id="UP000246085"/>
    </source>
</evidence>
<dbReference type="Proteomes" id="UP000246085">
    <property type="component" value="Chromosome BRAD3257"/>
</dbReference>
<evidence type="ECO:0008006" key="4">
    <source>
        <dbReference type="Google" id="ProtNLM"/>
    </source>
</evidence>
<protein>
    <recommendedName>
        <fullName evidence="4">Enoyl-CoA hydratase/isomerase family protein</fullName>
    </recommendedName>
</protein>
<dbReference type="SUPFAM" id="SSF52096">
    <property type="entry name" value="ClpP/crotonase"/>
    <property type="match status" value="1"/>
</dbReference>
<dbReference type="KEGG" id="bvz:BRAD3257_8519"/>
<name>A0A2U3QCR0_9BRAD</name>